<sequence length="67" mass="7699">MLKEGRWCESMGKAYIEKSGLKNPDKNHRRGQFQGGLNIIILLSCRLAIKFSQSQISCREISTKTWL</sequence>
<reference evidence="1 2" key="1">
    <citation type="submission" date="2019-07" db="EMBL/GenBank/DDBJ databases">
        <title>WGS assembly of Gossypium mustelinum.</title>
        <authorList>
            <person name="Chen Z.J."/>
            <person name="Sreedasyam A."/>
            <person name="Ando A."/>
            <person name="Song Q."/>
            <person name="De L."/>
            <person name="Hulse-Kemp A."/>
            <person name="Ding M."/>
            <person name="Ye W."/>
            <person name="Kirkbride R."/>
            <person name="Jenkins J."/>
            <person name="Plott C."/>
            <person name="Lovell J."/>
            <person name="Lin Y.-M."/>
            <person name="Vaughn R."/>
            <person name="Liu B."/>
            <person name="Li W."/>
            <person name="Simpson S."/>
            <person name="Scheffler B."/>
            <person name="Saski C."/>
            <person name="Grover C."/>
            <person name="Hu G."/>
            <person name="Conover J."/>
            <person name="Carlson J."/>
            <person name="Shu S."/>
            <person name="Boston L."/>
            <person name="Williams M."/>
            <person name="Peterson D."/>
            <person name="Mcgee K."/>
            <person name="Jones D."/>
            <person name="Wendel J."/>
            <person name="Stelly D."/>
            <person name="Grimwood J."/>
            <person name="Schmutz J."/>
        </authorList>
    </citation>
    <scope>NUCLEOTIDE SEQUENCE [LARGE SCALE GENOMIC DNA]</scope>
    <source>
        <strain evidence="1">1408120.09</strain>
    </source>
</reference>
<proteinExistence type="predicted"/>
<evidence type="ECO:0000313" key="1">
    <source>
        <dbReference type="EMBL" id="TYJ30927.1"/>
    </source>
</evidence>
<dbReference type="Proteomes" id="UP000323597">
    <property type="component" value="Chromosome A06"/>
</dbReference>
<dbReference type="EMBL" id="CM017641">
    <property type="protein sequence ID" value="TYJ30927.1"/>
    <property type="molecule type" value="Genomic_DNA"/>
</dbReference>
<protein>
    <submittedName>
        <fullName evidence="1">Uncharacterized protein</fullName>
    </submittedName>
</protein>
<gene>
    <name evidence="1" type="ORF">E1A91_A06G161600v1</name>
</gene>
<organism evidence="1 2">
    <name type="scientific">Gossypium mustelinum</name>
    <name type="common">Cotton</name>
    <name type="synonym">Gossypium caicoense</name>
    <dbReference type="NCBI Taxonomy" id="34275"/>
    <lineage>
        <taxon>Eukaryota</taxon>
        <taxon>Viridiplantae</taxon>
        <taxon>Streptophyta</taxon>
        <taxon>Embryophyta</taxon>
        <taxon>Tracheophyta</taxon>
        <taxon>Spermatophyta</taxon>
        <taxon>Magnoliopsida</taxon>
        <taxon>eudicotyledons</taxon>
        <taxon>Gunneridae</taxon>
        <taxon>Pentapetalae</taxon>
        <taxon>rosids</taxon>
        <taxon>malvids</taxon>
        <taxon>Malvales</taxon>
        <taxon>Malvaceae</taxon>
        <taxon>Malvoideae</taxon>
        <taxon>Gossypium</taxon>
    </lineage>
</organism>
<evidence type="ECO:0000313" key="2">
    <source>
        <dbReference type="Proteomes" id="UP000323597"/>
    </source>
</evidence>
<name>A0A5D2YWI3_GOSMU</name>
<keyword evidence="2" id="KW-1185">Reference proteome</keyword>
<accession>A0A5D2YWI3</accession>
<dbReference type="AlphaFoldDB" id="A0A5D2YWI3"/>